<dbReference type="InterPro" id="IPR013467">
    <property type="entry name" value="HNH78-like"/>
</dbReference>
<dbReference type="Gene3D" id="1.10.30.50">
    <property type="match status" value="1"/>
</dbReference>
<proteinExistence type="predicted"/>
<sequence>MRRIVKGEEPLELREWKGMASEEWQPSFANLQNPQKSVLKQALLREQGYLCCYCNGVVEDRDSHIEHFQPQSMFPELELEYGNLHVSCQSNQARGLALHCGMAKGEWFDPQLTLSPLAEDIEQRLRYSDDGHVYPADPGDAAAMASIGHLALDCPVLIDKRENTIRGVLDEEFIASADAEDLERLLHALQLPDGRGRLMPYVLALRQQVEGLLGAQRG</sequence>
<dbReference type="AlphaFoldDB" id="A0A1H1MZ48"/>
<accession>A0A1H1MZ48</accession>
<gene>
    <name evidence="1" type="ORF">SAMN05216221_0648</name>
</gene>
<dbReference type="Proteomes" id="UP000243359">
    <property type="component" value="Chromosome I"/>
</dbReference>
<keyword evidence="2" id="KW-1185">Reference proteome</keyword>
<organism evidence="1 2">
    <name type="scientific">Pseudomonas oryzae</name>
    <dbReference type="NCBI Taxonomy" id="1392877"/>
    <lineage>
        <taxon>Bacteria</taxon>
        <taxon>Pseudomonadati</taxon>
        <taxon>Pseudomonadota</taxon>
        <taxon>Gammaproteobacteria</taxon>
        <taxon>Pseudomonadales</taxon>
        <taxon>Pseudomonadaceae</taxon>
        <taxon>Pseudomonas</taxon>
    </lineage>
</organism>
<dbReference type="OrthoDB" id="8617719at2"/>
<evidence type="ECO:0000313" key="2">
    <source>
        <dbReference type="Proteomes" id="UP000243359"/>
    </source>
</evidence>
<dbReference type="EMBL" id="LT629751">
    <property type="protein sequence ID" value="SDR91715.1"/>
    <property type="molecule type" value="Genomic_DNA"/>
</dbReference>
<name>A0A1H1MZ48_9PSED</name>
<dbReference type="RefSeq" id="WP_090347589.1">
    <property type="nucleotide sequence ID" value="NZ_LT629751.1"/>
</dbReference>
<reference evidence="2" key="1">
    <citation type="submission" date="2016-10" db="EMBL/GenBank/DDBJ databases">
        <authorList>
            <person name="Varghese N."/>
            <person name="Submissions S."/>
        </authorList>
    </citation>
    <scope>NUCLEOTIDE SEQUENCE [LARGE SCALE GENOMIC DNA]</scope>
    <source>
        <strain evidence="2">KCTC 32247</strain>
    </source>
</reference>
<dbReference type="NCBIfam" id="TIGR02646">
    <property type="entry name" value="retron system putative HNH endonuclease"/>
    <property type="match status" value="1"/>
</dbReference>
<dbReference type="STRING" id="1392877.SAMN05216221_0648"/>
<evidence type="ECO:0000313" key="1">
    <source>
        <dbReference type="EMBL" id="SDR91715.1"/>
    </source>
</evidence>
<protein>
    <submittedName>
        <fullName evidence="1">TIGR02646 family protein</fullName>
    </submittedName>
</protein>